<dbReference type="InParanoid" id="A0A7N8Y4H0"/>
<dbReference type="InterPro" id="IPR015373">
    <property type="entry name" value="Interferon/interleukin_rcp_dom"/>
</dbReference>
<feature type="signal peptide" evidence="3">
    <location>
        <begin position="1"/>
        <end position="22"/>
    </location>
</feature>
<evidence type="ECO:0000313" key="5">
    <source>
        <dbReference type="Ensembl" id="ENSMAMP00000059835.1"/>
    </source>
</evidence>
<sequence>MMSTTLYVCLVLWCLQNSRVGAELGPPQDVTMIALNTNYILTWEWDQSSAKVHNVTFTTQYIGHHKLNKKSPKWSTACEEMLRRSCDLTAFNLHYLGIYMLRVRANENGHHSKWVEKEFCPDQDAAVGPPSKVDLAPAGNSLDVVISDPLTNTNSSMKEHLHELYYHIVYWERPVDTQALRTQMLDSSANIVTLPNLRAWTWYCVRIQSRYDFYNKSSSFTIPQCMQTEGNTPWWQIFLYFLGSLLLCFLFVLLLLYSSFCCYKKLKTTLWPSIQLPSHFKEYLCDSPRLLTMDAEGELLCDKVTVCPELPVLEIHNPPPEALLAPPLVLEPDSSGRHSRQNSSSSGDSGIYSTGGRSHLQQPNSSQSSMGPKDIWQISFDLEKVKMQEMASGLKNQLLITDEGIVDMCV</sequence>
<name>A0A7N8Y4H0_9TELE</name>
<dbReference type="Pfam" id="PF09294">
    <property type="entry name" value="Interfer-bind"/>
    <property type="match status" value="1"/>
</dbReference>
<dbReference type="Gene3D" id="2.60.40.10">
    <property type="entry name" value="Immunoglobulins"/>
    <property type="match status" value="2"/>
</dbReference>
<dbReference type="InterPro" id="IPR013783">
    <property type="entry name" value="Ig-like_fold"/>
</dbReference>
<evidence type="ECO:0000313" key="6">
    <source>
        <dbReference type="Proteomes" id="UP000261640"/>
    </source>
</evidence>
<dbReference type="InterPro" id="IPR050650">
    <property type="entry name" value="Type-II_Cytokine-TF_Rcpt"/>
</dbReference>
<dbReference type="GeneID" id="113123730"/>
<dbReference type="RefSeq" id="XP_026151762.1">
    <property type="nucleotide sequence ID" value="XM_026295977.1"/>
</dbReference>
<dbReference type="Ensembl" id="ENSMAMT00000038878.1">
    <property type="protein sequence ID" value="ENSMAMP00000059835.1"/>
    <property type="gene ID" value="ENSMAMG00000007035.2"/>
</dbReference>
<evidence type="ECO:0000259" key="4">
    <source>
        <dbReference type="PROSITE" id="PS50853"/>
    </source>
</evidence>
<feature type="compositionally biased region" description="Polar residues" evidence="1">
    <location>
        <begin position="359"/>
        <end position="370"/>
    </location>
</feature>
<organism evidence="5 6">
    <name type="scientific">Mastacembelus armatus</name>
    <name type="common">zig-zag eel</name>
    <dbReference type="NCBI Taxonomy" id="205130"/>
    <lineage>
        <taxon>Eukaryota</taxon>
        <taxon>Metazoa</taxon>
        <taxon>Chordata</taxon>
        <taxon>Craniata</taxon>
        <taxon>Vertebrata</taxon>
        <taxon>Euteleostomi</taxon>
        <taxon>Actinopterygii</taxon>
        <taxon>Neopterygii</taxon>
        <taxon>Teleostei</taxon>
        <taxon>Neoteleostei</taxon>
        <taxon>Acanthomorphata</taxon>
        <taxon>Anabantaria</taxon>
        <taxon>Synbranchiformes</taxon>
        <taxon>Mastacembelidae</taxon>
        <taxon>Mastacembelus</taxon>
    </lineage>
</organism>
<feature type="compositionally biased region" description="Low complexity" evidence="1">
    <location>
        <begin position="341"/>
        <end position="356"/>
    </location>
</feature>
<dbReference type="OrthoDB" id="9944680at2759"/>
<proteinExistence type="predicted"/>
<evidence type="ECO:0000256" key="3">
    <source>
        <dbReference type="SAM" id="SignalP"/>
    </source>
</evidence>
<feature type="chain" id="PRO_5031325928" evidence="3">
    <location>
        <begin position="23"/>
        <end position="410"/>
    </location>
</feature>
<evidence type="ECO:0000256" key="1">
    <source>
        <dbReference type="SAM" id="MobiDB-lite"/>
    </source>
</evidence>
<dbReference type="InterPro" id="IPR003961">
    <property type="entry name" value="FN3_dom"/>
</dbReference>
<keyword evidence="2" id="KW-0812">Transmembrane</keyword>
<dbReference type="SUPFAM" id="SSF49265">
    <property type="entry name" value="Fibronectin type III"/>
    <property type="match status" value="2"/>
</dbReference>
<protein>
    <submittedName>
        <fullName evidence="5">Interleukin 10 receptor, beta</fullName>
    </submittedName>
</protein>
<dbReference type="PANTHER" id="PTHR20859">
    <property type="entry name" value="INTERFERON/INTERLEUKIN RECEPTOR"/>
    <property type="match status" value="1"/>
</dbReference>
<dbReference type="GO" id="GO:0005886">
    <property type="term" value="C:plasma membrane"/>
    <property type="evidence" value="ECO:0007669"/>
    <property type="project" value="TreeGrafter"/>
</dbReference>
<dbReference type="Pfam" id="PF01108">
    <property type="entry name" value="Tissue_fac"/>
    <property type="match status" value="1"/>
</dbReference>
<feature type="region of interest" description="Disordered" evidence="1">
    <location>
        <begin position="332"/>
        <end position="372"/>
    </location>
</feature>
<keyword evidence="6" id="KW-1185">Reference proteome</keyword>
<dbReference type="GeneTree" id="ENSGT00940000158406"/>
<dbReference type="AlphaFoldDB" id="A0A7N8Y4H0"/>
<accession>A0A7N8Y4H0</accession>
<evidence type="ECO:0000256" key="2">
    <source>
        <dbReference type="SAM" id="Phobius"/>
    </source>
</evidence>
<dbReference type="GO" id="GO:0004904">
    <property type="term" value="F:interferon receptor activity"/>
    <property type="evidence" value="ECO:0007669"/>
    <property type="project" value="TreeGrafter"/>
</dbReference>
<feature type="domain" description="Fibronectin type-III" evidence="4">
    <location>
        <begin position="126"/>
        <end position="231"/>
    </location>
</feature>
<dbReference type="InterPro" id="IPR036116">
    <property type="entry name" value="FN3_sf"/>
</dbReference>
<reference evidence="5" key="1">
    <citation type="submission" date="2025-08" db="UniProtKB">
        <authorList>
            <consortium name="Ensembl"/>
        </authorList>
    </citation>
    <scope>IDENTIFICATION</scope>
</reference>
<dbReference type="Proteomes" id="UP000261640">
    <property type="component" value="Unplaced"/>
</dbReference>
<keyword evidence="2" id="KW-0472">Membrane</keyword>
<feature type="transmembrane region" description="Helical" evidence="2">
    <location>
        <begin position="234"/>
        <end position="257"/>
    </location>
</feature>
<reference evidence="5" key="2">
    <citation type="submission" date="2025-09" db="UniProtKB">
        <authorList>
            <consortium name="Ensembl"/>
        </authorList>
    </citation>
    <scope>IDENTIFICATION</scope>
</reference>
<dbReference type="PANTHER" id="PTHR20859:SF85">
    <property type="entry name" value="INTERFERON ALPHA_BETA RECEPTOR 1 ISOFORM X1"/>
    <property type="match status" value="1"/>
</dbReference>
<keyword evidence="2" id="KW-1133">Transmembrane helix</keyword>
<dbReference type="PROSITE" id="PS50853">
    <property type="entry name" value="FN3"/>
    <property type="match status" value="1"/>
</dbReference>
<keyword evidence="3" id="KW-0732">Signal</keyword>